<sequence length="136" mass="13717">MPGPGLGAASFVATIILDCTGPGATHAQAALGVLGWRPAGSVHGPFAQVDTCAVTLGAYRRAELHVPASHGVSVDVLCNLDPVWIATAHMSGLVHVLAGDFRLATEPAGGREARVSAAVHRGLAVGATVPVNNDNL</sequence>
<dbReference type="Proteomes" id="UP000014969">
    <property type="component" value="Unassembled WGS sequence"/>
</dbReference>
<dbReference type="AlphaFoldDB" id="A0A829HN35"/>
<comment type="caution">
    <text evidence="1">The sequence shown here is derived from an EMBL/GenBank/DDBJ whole genome shotgun (WGS) entry which is preliminary data.</text>
</comment>
<evidence type="ECO:0000313" key="1">
    <source>
        <dbReference type="EMBL" id="EPQ21008.1"/>
    </source>
</evidence>
<dbReference type="EMBL" id="ATFQ01000040">
    <property type="protein sequence ID" value="EPQ21008.1"/>
    <property type="molecule type" value="Genomic_DNA"/>
</dbReference>
<accession>A0A829HN35</accession>
<evidence type="ECO:0000313" key="2">
    <source>
        <dbReference type="Proteomes" id="UP000014969"/>
    </source>
</evidence>
<organism evidence="1 2">
    <name type="scientific">Mycobacteroides abscessus subsp. bolletii CRM-0020</name>
    <dbReference type="NCBI Taxonomy" id="1306401"/>
    <lineage>
        <taxon>Bacteria</taxon>
        <taxon>Bacillati</taxon>
        <taxon>Actinomycetota</taxon>
        <taxon>Actinomycetes</taxon>
        <taxon>Mycobacteriales</taxon>
        <taxon>Mycobacteriaceae</taxon>
        <taxon>Mycobacteroides</taxon>
        <taxon>Mycobacteroides abscessus</taxon>
    </lineage>
</organism>
<gene>
    <name evidence="1" type="ORF">J108_23650</name>
</gene>
<protein>
    <submittedName>
        <fullName evidence="1">Uncharacterized protein</fullName>
    </submittedName>
</protein>
<proteinExistence type="predicted"/>
<reference evidence="1 2" key="1">
    <citation type="journal article" date="2013" name="Genome Announc.">
        <title>Genome Sequence of an Epidemic Isolate of Mycobacterium abscessus subsp. bolletii from Rio de Janeiro, Brazil.</title>
        <authorList>
            <person name="Davidson R.M."/>
            <person name="Reynolds P.R."/>
            <person name="Farias-Hesson E."/>
            <person name="Duarte R.S."/>
            <person name="Jackson M."/>
            <person name="Strong M."/>
        </authorList>
    </citation>
    <scope>NUCLEOTIDE SEQUENCE [LARGE SCALE GENOMIC DNA]</scope>
    <source>
        <strain evidence="1 2">CRM-0020</strain>
    </source>
</reference>
<name>A0A829HN35_9MYCO</name>